<feature type="non-terminal residue" evidence="1">
    <location>
        <position position="21"/>
    </location>
</feature>
<comment type="caution">
    <text evidence="1">The sequence shown here is derived from an EMBL/GenBank/DDBJ whole genome shotgun (WGS) entry which is preliminary data.</text>
</comment>
<sequence>MPKEIDSYVFLGGVRNIDSNL</sequence>
<proteinExistence type="predicted"/>
<keyword evidence="2" id="KW-1185">Reference proteome</keyword>
<reference evidence="1 2" key="1">
    <citation type="journal article" date="2016" name="Mol. Biol. Evol.">
        <title>Genome-Wide Survey of Gut Fungi (Harpellales) Reveals the First Horizontally Transferred Ubiquitin Gene from a Mosquito Host.</title>
        <authorList>
            <person name="Wang Y."/>
            <person name="White M.M."/>
            <person name="Kvist S."/>
            <person name="Moncalvo J.M."/>
        </authorList>
    </citation>
    <scope>NUCLEOTIDE SEQUENCE [LARGE SCALE GENOMIC DNA]</scope>
    <source>
        <strain evidence="1 2">ALG-7-W6</strain>
    </source>
</reference>
<dbReference type="EMBL" id="LSSL01003538">
    <property type="protein sequence ID" value="OLY80376.1"/>
    <property type="molecule type" value="Genomic_DNA"/>
</dbReference>
<organism evidence="1 2">
    <name type="scientific">Smittium mucronatum</name>
    <dbReference type="NCBI Taxonomy" id="133383"/>
    <lineage>
        <taxon>Eukaryota</taxon>
        <taxon>Fungi</taxon>
        <taxon>Fungi incertae sedis</taxon>
        <taxon>Zoopagomycota</taxon>
        <taxon>Kickxellomycotina</taxon>
        <taxon>Harpellomycetes</taxon>
        <taxon>Harpellales</taxon>
        <taxon>Legeriomycetaceae</taxon>
        <taxon>Smittium</taxon>
    </lineage>
</organism>
<accession>A0A1R0GU02</accession>
<dbReference type="Proteomes" id="UP000187455">
    <property type="component" value="Unassembled WGS sequence"/>
</dbReference>
<protein>
    <submittedName>
        <fullName evidence="1">Uncharacterized protein</fullName>
    </submittedName>
</protein>
<evidence type="ECO:0000313" key="2">
    <source>
        <dbReference type="Proteomes" id="UP000187455"/>
    </source>
</evidence>
<evidence type="ECO:0000313" key="1">
    <source>
        <dbReference type="EMBL" id="OLY80376.1"/>
    </source>
</evidence>
<dbReference type="AlphaFoldDB" id="A0A1R0GU02"/>
<name>A0A1R0GU02_9FUNG</name>
<gene>
    <name evidence="1" type="ORF">AYI68_g5528</name>
</gene>